<proteinExistence type="predicted"/>
<protein>
    <submittedName>
        <fullName evidence="2">1340_t:CDS:1</fullName>
    </submittedName>
</protein>
<dbReference type="EMBL" id="CAJVPI010002641">
    <property type="protein sequence ID" value="CAG8646997.1"/>
    <property type="molecule type" value="Genomic_DNA"/>
</dbReference>
<evidence type="ECO:0000313" key="2">
    <source>
        <dbReference type="EMBL" id="CAG8646997.1"/>
    </source>
</evidence>
<accession>A0A9N9DTH9</accession>
<dbReference type="Proteomes" id="UP000789739">
    <property type="component" value="Unassembled WGS sequence"/>
</dbReference>
<feature type="non-terminal residue" evidence="2">
    <location>
        <position position="1"/>
    </location>
</feature>
<dbReference type="OrthoDB" id="2402233at2759"/>
<name>A0A9N9DTH9_9GLOM</name>
<evidence type="ECO:0000313" key="3">
    <source>
        <dbReference type="Proteomes" id="UP000789739"/>
    </source>
</evidence>
<evidence type="ECO:0000256" key="1">
    <source>
        <dbReference type="SAM" id="MobiDB-lite"/>
    </source>
</evidence>
<feature type="region of interest" description="Disordered" evidence="1">
    <location>
        <begin position="1"/>
        <end position="31"/>
    </location>
</feature>
<gene>
    <name evidence="2" type="ORF">PBRASI_LOCUS10078</name>
</gene>
<organism evidence="2 3">
    <name type="scientific">Paraglomus brasilianum</name>
    <dbReference type="NCBI Taxonomy" id="144538"/>
    <lineage>
        <taxon>Eukaryota</taxon>
        <taxon>Fungi</taxon>
        <taxon>Fungi incertae sedis</taxon>
        <taxon>Mucoromycota</taxon>
        <taxon>Glomeromycotina</taxon>
        <taxon>Glomeromycetes</taxon>
        <taxon>Paraglomerales</taxon>
        <taxon>Paraglomeraceae</taxon>
        <taxon>Paraglomus</taxon>
    </lineage>
</organism>
<dbReference type="AlphaFoldDB" id="A0A9N9DTH9"/>
<keyword evidence="3" id="KW-1185">Reference proteome</keyword>
<reference evidence="2" key="1">
    <citation type="submission" date="2021-06" db="EMBL/GenBank/DDBJ databases">
        <authorList>
            <person name="Kallberg Y."/>
            <person name="Tangrot J."/>
            <person name="Rosling A."/>
        </authorList>
    </citation>
    <scope>NUCLEOTIDE SEQUENCE</scope>
    <source>
        <strain evidence="2">BR232B</strain>
    </source>
</reference>
<sequence>GFKNRNGLRQFRKQGESASAPPAEQLENERKSLRALLRTYKPENIWNGDKTASFGE</sequence>
<comment type="caution">
    <text evidence="2">The sequence shown here is derived from an EMBL/GenBank/DDBJ whole genome shotgun (WGS) entry which is preliminary data.</text>
</comment>